<dbReference type="GO" id="GO:0004386">
    <property type="term" value="F:helicase activity"/>
    <property type="evidence" value="ECO:0007669"/>
    <property type="project" value="InterPro"/>
</dbReference>
<evidence type="ECO:0000256" key="6">
    <source>
        <dbReference type="ARBA" id="ARBA00022833"/>
    </source>
</evidence>
<feature type="coiled-coil region" evidence="8">
    <location>
        <begin position="193"/>
        <end position="220"/>
    </location>
</feature>
<dbReference type="GO" id="GO:0005737">
    <property type="term" value="C:cytoplasm"/>
    <property type="evidence" value="ECO:0007669"/>
    <property type="project" value="UniProtKB-SubCell"/>
</dbReference>
<dbReference type="PROSITE" id="PS51981">
    <property type="entry name" value="ZF_RZ"/>
    <property type="match status" value="1"/>
</dbReference>
<organism evidence="11 12">
    <name type="scientific">Kipferlia bialata</name>
    <dbReference type="NCBI Taxonomy" id="797122"/>
    <lineage>
        <taxon>Eukaryota</taxon>
        <taxon>Metamonada</taxon>
        <taxon>Carpediemonas-like organisms</taxon>
        <taxon>Kipferlia</taxon>
    </lineage>
</organism>
<dbReference type="PANTHER" id="PTHR10887">
    <property type="entry name" value="DNA2/NAM7 HELICASE FAMILY"/>
    <property type="match status" value="1"/>
</dbReference>
<feature type="region of interest" description="Disordered" evidence="9">
    <location>
        <begin position="1825"/>
        <end position="1855"/>
    </location>
</feature>
<comment type="subcellular location">
    <subcellularLocation>
        <location evidence="1">Cytoplasm</location>
    </subcellularLocation>
</comment>
<accession>A0A9K3GG28</accession>
<keyword evidence="6" id="KW-0862">Zinc</keyword>
<keyword evidence="3" id="KW-0479">Metal-binding</keyword>
<dbReference type="SMART" id="SM00438">
    <property type="entry name" value="ZnF_NFX"/>
    <property type="match status" value="4"/>
</dbReference>
<keyword evidence="8" id="KW-0175">Coiled coil</keyword>
<dbReference type="InterPro" id="IPR045055">
    <property type="entry name" value="DNA2/NAM7-like"/>
</dbReference>
<evidence type="ECO:0000313" key="11">
    <source>
        <dbReference type="EMBL" id="GIQ82649.1"/>
    </source>
</evidence>
<sequence length="2019" mass="223382">MYRRRGTGTRERDRERPRDCEKRGDAPRKDRPKNPRKAMLTPEERSNLIDVLDDAYADLAAGHLEPVTMDHVERFIDAAGSNMPFGKANIMRNHFALSSCDDASVGGFIIRNLSDRHAFFNKDWVRSWFMGQEAQGGRGGRPSYGRAAEKGYPGPLFSLLTRAVEMCGETGVDVDVKVLNAAVALNPGIAHQARGVIETLEAAETRRKQLEAEAAKGLRAGVNGPLGTYSGIPRDQLEILPPPEVLRGEAPPTLATPVSTAYASTDVMLNTLTSLEREDFSIKIRQCTTKFFKGEVVDHRDMARLEGCVVQGVGGKEADWKRSSEFPLRVAVPKPARAAPATMGHGNILLLSSDGFQSIIAAKSLGFDETAEERAARIEKEKAEREREGEEGAPRVNKAKRHRKRGTVWGSTLLVTLMPDVYDTQGASLEALLTQPFEMLAFGDALLPAYLPVVRNLMTRESEDMPFGSVIAGYDQQYPKPSWVRETMDISSLYHPNHGPLPYSTRHPWPGEIGGPPVPDGLTCEPDPTQMRAIRHGLNNAVAIIRGGPGTGKSYTARQLLQFLLMAFKNRTLTGPILIVTETNQALDTLMESCLAFAEASDVIRIGGSCGSENEKIIARCIQNCRYEVSRGDAAMYDCRDRVESLYTSLYSRVQQLVVFQPLERALLALRQNQIRATDMPLAMRQELCDLVRQLLGDTTEGGSLSLATSCPIPPERIKQANNFNAKPKRVLQPLPNVAFPHMKTVQEMWTQIQRHFIAYKDCEREMTAVLSRLDASQGYVWLWLTGDHAPILNALAAAKRACVALTSKPQQKAPTAPAVNPFAALQGKGRTLTEAPEEGAEGAESGATSVALALVESFGQSGVGDGWRRNQDRAGETYTLIRAASSTWRLNPSLVWSHLIDKMEKAKRSSAASEREREYDPYEDMEEEGVGSSILRDLKKLMSASVSLKESRDRGLLRGITEHRIAIIGMTSTKAADNIQFLREAQPSVMVVEEAGELRESQLLACMAKSLKHLVLIGDEQQLRPKVAHELIKHHHFDKSLFERLTEMGYPRVQLTTQRRMRGEICGLINSVFDQGLETGHPASTITSQLRSIPTPVFYLQHMHKQDNEGENSRSYCNAYEADMIVNLIPVLCGNGFRPADITVIAMYKGQMFMIRRKLKKLHERLALVELQQPSQKTLGSCDLQTLSEVRVVCLDDYQGQENQVILVSLVRSDRPGFVKDRNRALVTLSRAKEVMVVLGCREVFGVESRSKHWRDTAEYFQARPSPLVATGPGLPLGCAQHGARLVYKRPEQLVPGSGWAMGGCQHPCDTRLLCGHLCTLPCHGGDHRSEAGFRCMETCTKRCVRGHRCTATCHLCSAAKKCRSCTVLVDNTFPCGHSAPIPCHSVDNDPVCMARCGRTLRTCGHLCTLPCGHEDTCESAKCVQEVPTTCPTCDRRYSLPCDLLRTKGPACGCTHPCTARLSCGHPCVSSCGACSERRSHSVCDMPHGRLLTCGHYCSKPCQSHESTECSCGNTCDMASCSHGVCPAKCSDPCPSCQGQCTLGCRHQRCVNLCSEPCSCKPCNKACALRLECGCFCRGLCGEACPPCPEHEAEAYKGQVSIIDQESIRDIVLEDSQERVYYIPSCGHLFLVDEIDMSLRVWWEDVQRRGQLNPRVTCPGESCRHVLTLLNAPRYRDIIRGVVARNNRAKYHAAKAAAAGRERERAEEAQAVEARENLTPEEWAQVKQALTEEQAGGYDLNGRIFEHGCGYIYVIADCGGAKVKTKCPQCGGTLGGENYRLVDGNRLATGIEGNANMAWGAMEDGERLPDSVTDQQKREHQIRRAQARREAEEKEVAERRRNALTERTRRDERERDVTRDEFALANAGNGEEEGYHAYQLVDIPVTAPEMSPFVLQLQQAGAREVTKIRRLDHPRYYSLRRSGKRLTPAWHGTSMRNIERSYTDGGVTNGFRGVNGQAHGPGVYMARTPQMGYSREGDVGGDKAMLLHYVDMGKATKTSPIVLPDDASFALRYVFFFQ</sequence>
<feature type="region of interest" description="Disordered" evidence="9">
    <location>
        <begin position="380"/>
        <end position="402"/>
    </location>
</feature>
<dbReference type="GO" id="GO:0002376">
    <property type="term" value="P:immune system process"/>
    <property type="evidence" value="ECO:0007669"/>
    <property type="project" value="UniProtKB-KW"/>
</dbReference>
<evidence type="ECO:0000256" key="8">
    <source>
        <dbReference type="SAM" id="Coils"/>
    </source>
</evidence>
<dbReference type="OrthoDB" id="2423195at2759"/>
<dbReference type="InterPro" id="IPR027417">
    <property type="entry name" value="P-loop_NTPase"/>
</dbReference>
<reference evidence="11 12" key="1">
    <citation type="journal article" date="2018" name="PLoS ONE">
        <title>The draft genome of Kipferlia bialata reveals reductive genome evolution in fornicate parasites.</title>
        <authorList>
            <person name="Tanifuji G."/>
            <person name="Takabayashi S."/>
            <person name="Kume K."/>
            <person name="Takagi M."/>
            <person name="Nakayama T."/>
            <person name="Kamikawa R."/>
            <person name="Inagaki Y."/>
            <person name="Hashimoto T."/>
        </authorList>
    </citation>
    <scope>NUCLEOTIDE SEQUENCE [LARGE SCALE GENOMIC DNA]</scope>
    <source>
        <strain evidence="11">NY0173</strain>
    </source>
</reference>
<keyword evidence="4" id="KW-0677">Repeat</keyword>
<feature type="compositionally biased region" description="Basic and acidic residues" evidence="9">
    <location>
        <begin position="1828"/>
        <end position="1855"/>
    </location>
</feature>
<dbReference type="Proteomes" id="UP000265618">
    <property type="component" value="Unassembled WGS sequence"/>
</dbReference>
<dbReference type="InterPro" id="IPR047187">
    <property type="entry name" value="SF1_C_Upf1"/>
</dbReference>
<evidence type="ECO:0000256" key="1">
    <source>
        <dbReference type="ARBA" id="ARBA00004496"/>
    </source>
</evidence>
<feature type="region of interest" description="Disordered" evidence="9">
    <location>
        <begin position="1"/>
        <end position="38"/>
    </location>
</feature>
<dbReference type="InterPro" id="IPR000967">
    <property type="entry name" value="Znf_NFX1"/>
</dbReference>
<dbReference type="EMBL" id="BDIP01000767">
    <property type="protein sequence ID" value="GIQ82649.1"/>
    <property type="molecule type" value="Genomic_DNA"/>
</dbReference>
<dbReference type="PANTHER" id="PTHR10887:SF341">
    <property type="entry name" value="NFX1-TYPE ZINC FINGER-CONTAINING PROTEIN 1"/>
    <property type="match status" value="1"/>
</dbReference>
<protein>
    <recommendedName>
        <fullName evidence="10">RZ-type domain-containing protein</fullName>
    </recommendedName>
</protein>
<dbReference type="GO" id="GO:0031380">
    <property type="term" value="C:nuclear RNA-directed RNA polymerase complex"/>
    <property type="evidence" value="ECO:0007669"/>
    <property type="project" value="TreeGrafter"/>
</dbReference>
<feature type="domain" description="RZ-type" evidence="10">
    <location>
        <begin position="1719"/>
        <end position="1799"/>
    </location>
</feature>
<evidence type="ECO:0000256" key="4">
    <source>
        <dbReference type="ARBA" id="ARBA00022737"/>
    </source>
</evidence>
<dbReference type="Pfam" id="PF13086">
    <property type="entry name" value="AAA_11"/>
    <property type="match status" value="2"/>
</dbReference>
<evidence type="ECO:0000256" key="9">
    <source>
        <dbReference type="SAM" id="MobiDB-lite"/>
    </source>
</evidence>
<keyword evidence="5" id="KW-0863">Zinc-finger</keyword>
<evidence type="ECO:0000256" key="7">
    <source>
        <dbReference type="ARBA" id="ARBA00022859"/>
    </source>
</evidence>
<gene>
    <name evidence="11" type="ORF">KIPB_003818</name>
</gene>
<dbReference type="GO" id="GO:0008270">
    <property type="term" value="F:zinc ion binding"/>
    <property type="evidence" value="ECO:0007669"/>
    <property type="project" value="UniProtKB-KW"/>
</dbReference>
<evidence type="ECO:0000256" key="5">
    <source>
        <dbReference type="ARBA" id="ARBA00022771"/>
    </source>
</evidence>
<evidence type="ECO:0000313" key="12">
    <source>
        <dbReference type="Proteomes" id="UP000265618"/>
    </source>
</evidence>
<keyword evidence="7" id="KW-0391">Immunity</keyword>
<dbReference type="SUPFAM" id="SSF52540">
    <property type="entry name" value="P-loop containing nucleoside triphosphate hydrolases"/>
    <property type="match status" value="1"/>
</dbReference>
<feature type="compositionally biased region" description="Basic and acidic residues" evidence="9">
    <location>
        <begin position="8"/>
        <end position="33"/>
    </location>
</feature>
<keyword evidence="2" id="KW-0963">Cytoplasm</keyword>
<dbReference type="InterPro" id="IPR041679">
    <property type="entry name" value="DNA2/NAM7-like_C"/>
</dbReference>
<dbReference type="Pfam" id="PF13087">
    <property type="entry name" value="AAA_12"/>
    <property type="match status" value="1"/>
</dbReference>
<dbReference type="InterPro" id="IPR046439">
    <property type="entry name" value="ZF_RZ_dom"/>
</dbReference>
<dbReference type="SUPFAM" id="SSF56399">
    <property type="entry name" value="ADP-ribosylation"/>
    <property type="match status" value="1"/>
</dbReference>
<comment type="caution">
    <text evidence="11">The sequence shown here is derived from an EMBL/GenBank/DDBJ whole genome shotgun (WGS) entry which is preliminary data.</text>
</comment>
<proteinExistence type="predicted"/>
<dbReference type="Pfam" id="PF20173">
    <property type="entry name" value="ZnF_RZ-type"/>
    <property type="match status" value="1"/>
</dbReference>
<dbReference type="GO" id="GO:0031048">
    <property type="term" value="P:regulatory ncRNA-mediated heterochromatin formation"/>
    <property type="evidence" value="ECO:0007669"/>
    <property type="project" value="TreeGrafter"/>
</dbReference>
<dbReference type="Gene3D" id="3.40.50.300">
    <property type="entry name" value="P-loop containing nucleotide triphosphate hydrolases"/>
    <property type="match status" value="3"/>
</dbReference>
<feature type="compositionally biased region" description="Basic and acidic residues" evidence="9">
    <location>
        <begin position="380"/>
        <end position="393"/>
    </location>
</feature>
<evidence type="ECO:0000256" key="2">
    <source>
        <dbReference type="ARBA" id="ARBA00022490"/>
    </source>
</evidence>
<dbReference type="CDD" id="cd18808">
    <property type="entry name" value="SF1_C_Upf1"/>
    <property type="match status" value="1"/>
</dbReference>
<keyword evidence="12" id="KW-1185">Reference proteome</keyword>
<dbReference type="InterPro" id="IPR041677">
    <property type="entry name" value="DNA2/NAM7_AAA_11"/>
</dbReference>
<name>A0A9K3GG28_9EUKA</name>
<evidence type="ECO:0000259" key="10">
    <source>
        <dbReference type="PROSITE" id="PS51981"/>
    </source>
</evidence>
<evidence type="ECO:0000256" key="3">
    <source>
        <dbReference type="ARBA" id="ARBA00022723"/>
    </source>
</evidence>
<dbReference type="Gene3D" id="3.90.228.10">
    <property type="match status" value="1"/>
</dbReference>